<dbReference type="AlphaFoldDB" id="A0A5C3EAB0"/>
<gene>
    <name evidence="2" type="ORF">UTRI_04045</name>
</gene>
<keyword evidence="3" id="KW-1185">Reference proteome</keyword>
<sequence>MHGLVLLRAWQQVGEKEQCLLGGALIQRKRDCGSEENESRGDDGGEPNLAAGRQGKRRARARQGPEAVLEASERGKRSQKPPGLKTGQELSNSKCRTQAAVSGKGETRQKIVHS</sequence>
<feature type="region of interest" description="Disordered" evidence="1">
    <location>
        <begin position="30"/>
        <end position="114"/>
    </location>
</feature>
<name>A0A5C3EAB0_9BASI</name>
<accession>A0A5C3EAB0</accession>
<dbReference type="Proteomes" id="UP000324022">
    <property type="component" value="Unassembled WGS sequence"/>
</dbReference>
<feature type="compositionally biased region" description="Basic and acidic residues" evidence="1">
    <location>
        <begin position="105"/>
        <end position="114"/>
    </location>
</feature>
<evidence type="ECO:0000313" key="2">
    <source>
        <dbReference type="EMBL" id="SPO26456.1"/>
    </source>
</evidence>
<dbReference type="EMBL" id="OOIN01000014">
    <property type="protein sequence ID" value="SPO26456.1"/>
    <property type="molecule type" value="Genomic_DNA"/>
</dbReference>
<evidence type="ECO:0000256" key="1">
    <source>
        <dbReference type="SAM" id="MobiDB-lite"/>
    </source>
</evidence>
<feature type="compositionally biased region" description="Basic and acidic residues" evidence="1">
    <location>
        <begin position="30"/>
        <end position="43"/>
    </location>
</feature>
<reference evidence="2 3" key="1">
    <citation type="submission" date="2018-03" db="EMBL/GenBank/DDBJ databases">
        <authorList>
            <person name="Guldener U."/>
        </authorList>
    </citation>
    <scope>NUCLEOTIDE SEQUENCE [LARGE SCALE GENOMIC DNA]</scope>
    <source>
        <strain evidence="2 3">NBRC100155</strain>
    </source>
</reference>
<organism evidence="2 3">
    <name type="scientific">Ustilago trichophora</name>
    <dbReference type="NCBI Taxonomy" id="86804"/>
    <lineage>
        <taxon>Eukaryota</taxon>
        <taxon>Fungi</taxon>
        <taxon>Dikarya</taxon>
        <taxon>Basidiomycota</taxon>
        <taxon>Ustilaginomycotina</taxon>
        <taxon>Ustilaginomycetes</taxon>
        <taxon>Ustilaginales</taxon>
        <taxon>Ustilaginaceae</taxon>
        <taxon>Ustilago</taxon>
    </lineage>
</organism>
<evidence type="ECO:0000313" key="3">
    <source>
        <dbReference type="Proteomes" id="UP000324022"/>
    </source>
</evidence>
<proteinExistence type="predicted"/>
<feature type="compositionally biased region" description="Polar residues" evidence="1">
    <location>
        <begin position="88"/>
        <end position="100"/>
    </location>
</feature>
<protein>
    <submittedName>
        <fullName evidence="2">Uncharacterized protein</fullName>
    </submittedName>
</protein>